<keyword evidence="3" id="KW-0378">Hydrolase</keyword>
<reference evidence="7" key="1">
    <citation type="journal article" date="2014" name="Int. J. Syst. Evol. Microbiol.">
        <title>Complete genome sequence of Corynebacterium casei LMG S-19264T (=DSM 44701T), isolated from a smear-ripened cheese.</title>
        <authorList>
            <consortium name="US DOE Joint Genome Institute (JGI-PGF)"/>
            <person name="Walter F."/>
            <person name="Albersmeier A."/>
            <person name="Kalinowski J."/>
            <person name="Ruckert C."/>
        </authorList>
    </citation>
    <scope>NUCLEOTIDE SEQUENCE</scope>
    <source>
        <strain evidence="7">KCTC 12113</strain>
    </source>
</reference>
<comment type="caution">
    <text evidence="7">The sequence shown here is derived from an EMBL/GenBank/DDBJ whole genome shotgun (WGS) entry which is preliminary data.</text>
</comment>
<name>A0A918J1X1_9FLAO</name>
<keyword evidence="8" id="KW-1185">Reference proteome</keyword>
<evidence type="ECO:0000256" key="4">
    <source>
        <dbReference type="ARBA" id="ARBA00022912"/>
    </source>
</evidence>
<keyword evidence="4" id="KW-0904">Protein phosphatase</keyword>
<protein>
    <recommendedName>
        <fullName evidence="2">protein-tyrosine-phosphatase</fullName>
        <ecNumber evidence="2">3.1.3.48</ecNumber>
    </recommendedName>
</protein>
<reference evidence="7" key="2">
    <citation type="submission" date="2020-09" db="EMBL/GenBank/DDBJ databases">
        <authorList>
            <person name="Sun Q."/>
            <person name="Kim S."/>
        </authorList>
    </citation>
    <scope>NUCLEOTIDE SEQUENCE</scope>
    <source>
        <strain evidence="7">KCTC 12113</strain>
    </source>
</reference>
<evidence type="ECO:0000313" key="7">
    <source>
        <dbReference type="EMBL" id="GGW42985.1"/>
    </source>
</evidence>
<dbReference type="PANTHER" id="PTHR11717:SF7">
    <property type="entry name" value="LOW MOLECULAR WEIGHT PHOSPHOTYROSINE PROTEIN PHOSPHATASE"/>
    <property type="match status" value="1"/>
</dbReference>
<dbReference type="PANTHER" id="PTHR11717">
    <property type="entry name" value="LOW MOLECULAR WEIGHT PROTEIN TYROSINE PHOSPHATASE"/>
    <property type="match status" value="1"/>
</dbReference>
<feature type="domain" description="Phosphotyrosine protein phosphatase I" evidence="6">
    <location>
        <begin position="3"/>
        <end position="148"/>
    </location>
</feature>
<dbReference type="SMART" id="SM00226">
    <property type="entry name" value="LMWPc"/>
    <property type="match status" value="1"/>
</dbReference>
<dbReference type="RefSeq" id="WP_026815301.1">
    <property type="nucleotide sequence ID" value="NZ_BMWP01000023.1"/>
</dbReference>
<dbReference type="InterPro" id="IPR036196">
    <property type="entry name" value="Ptyr_pPase_sf"/>
</dbReference>
<dbReference type="InterPro" id="IPR017867">
    <property type="entry name" value="Tyr_phospatase_low_mol_wt"/>
</dbReference>
<feature type="active site" evidence="5">
    <location>
        <position position="15"/>
    </location>
</feature>
<dbReference type="EMBL" id="BMWP01000023">
    <property type="protein sequence ID" value="GGW42985.1"/>
    <property type="molecule type" value="Genomic_DNA"/>
</dbReference>
<dbReference type="PRINTS" id="PR00719">
    <property type="entry name" value="LMWPTPASE"/>
</dbReference>
<dbReference type="Pfam" id="PF01451">
    <property type="entry name" value="LMWPc"/>
    <property type="match status" value="1"/>
</dbReference>
<evidence type="ECO:0000259" key="6">
    <source>
        <dbReference type="SMART" id="SM00226"/>
    </source>
</evidence>
<dbReference type="EC" id="3.1.3.48" evidence="2"/>
<evidence type="ECO:0000256" key="5">
    <source>
        <dbReference type="PIRSR" id="PIRSR617867-1"/>
    </source>
</evidence>
<dbReference type="GO" id="GO:0004725">
    <property type="term" value="F:protein tyrosine phosphatase activity"/>
    <property type="evidence" value="ECO:0007669"/>
    <property type="project" value="UniProtKB-EC"/>
</dbReference>
<organism evidence="7 8">
    <name type="scientific">Arenibacter certesii</name>
    <dbReference type="NCBI Taxonomy" id="228955"/>
    <lineage>
        <taxon>Bacteria</taxon>
        <taxon>Pseudomonadati</taxon>
        <taxon>Bacteroidota</taxon>
        <taxon>Flavobacteriia</taxon>
        <taxon>Flavobacteriales</taxon>
        <taxon>Flavobacteriaceae</taxon>
        <taxon>Arenibacter</taxon>
    </lineage>
</organism>
<gene>
    <name evidence="7" type="ORF">GCM10007383_29440</name>
</gene>
<evidence type="ECO:0000256" key="3">
    <source>
        <dbReference type="ARBA" id="ARBA00022801"/>
    </source>
</evidence>
<feature type="active site" description="Proton donor" evidence="5">
    <location>
        <position position="122"/>
    </location>
</feature>
<comment type="similarity">
    <text evidence="1">Belongs to the low molecular weight phosphotyrosine protein phosphatase family.</text>
</comment>
<dbReference type="AlphaFoldDB" id="A0A918J1X1"/>
<evidence type="ECO:0000256" key="1">
    <source>
        <dbReference type="ARBA" id="ARBA00011063"/>
    </source>
</evidence>
<feature type="active site" description="Nucleophile" evidence="5">
    <location>
        <position position="9"/>
    </location>
</feature>
<dbReference type="Gene3D" id="3.40.50.2300">
    <property type="match status" value="1"/>
</dbReference>
<proteinExistence type="inferred from homology"/>
<dbReference type="SUPFAM" id="SSF52788">
    <property type="entry name" value="Phosphotyrosine protein phosphatases I"/>
    <property type="match status" value="1"/>
</dbReference>
<accession>A0A918J1X1</accession>
<dbReference type="InterPro" id="IPR023485">
    <property type="entry name" value="Ptyr_pPase"/>
</dbReference>
<evidence type="ECO:0000313" key="8">
    <source>
        <dbReference type="Proteomes" id="UP000634668"/>
    </source>
</evidence>
<evidence type="ECO:0000256" key="2">
    <source>
        <dbReference type="ARBA" id="ARBA00013064"/>
    </source>
</evidence>
<dbReference type="InterPro" id="IPR050438">
    <property type="entry name" value="LMW_PTPase"/>
</dbReference>
<sequence length="155" mass="17492">MSTKVLMVCLGNICRSPLAEGILKEKVDLDNIYVDSAGTANYHIGKQPDPRSIAVAKKHGIDISGQRCRQFTKEDFKHFDYIYAMDKDNYNNIMALANNSIEQQKVKLILHHMPPSEQEVPDPYYGGDDGFESVFQLLDSACEKIAQDLNQKHCV</sequence>
<dbReference type="Proteomes" id="UP000634668">
    <property type="component" value="Unassembled WGS sequence"/>
</dbReference>
<dbReference type="CDD" id="cd16343">
    <property type="entry name" value="LMWPTP"/>
    <property type="match status" value="1"/>
</dbReference>